<dbReference type="AlphaFoldDB" id="A0AA97JAJ7"/>
<dbReference type="FunFam" id="3.30.160.60:FF:000151">
    <property type="entry name" value="Zinc finger and SCAN domain-containing 21"/>
    <property type="match status" value="1"/>
</dbReference>
<dbReference type="PROSITE" id="PS00028">
    <property type="entry name" value="ZINC_FINGER_C2H2_1"/>
    <property type="match status" value="10"/>
</dbReference>
<dbReference type="RefSeq" id="XP_054834883.1">
    <property type="nucleotide sequence ID" value="XM_054978908.1"/>
</dbReference>
<dbReference type="FunFam" id="3.30.160.60:FF:003317">
    <property type="entry name" value="Zinc finger protein 322"/>
    <property type="match status" value="1"/>
</dbReference>
<feature type="domain" description="C2H2-type" evidence="13">
    <location>
        <begin position="748"/>
        <end position="775"/>
    </location>
</feature>
<feature type="compositionally biased region" description="Basic and acidic residues" evidence="12">
    <location>
        <begin position="9"/>
        <end position="19"/>
    </location>
</feature>
<evidence type="ECO:0000256" key="9">
    <source>
        <dbReference type="ARBA" id="ARBA00023163"/>
    </source>
</evidence>
<dbReference type="GO" id="GO:0010468">
    <property type="term" value="P:regulation of gene expression"/>
    <property type="evidence" value="ECO:0007669"/>
    <property type="project" value="UniProtKB-ARBA"/>
</dbReference>
<dbReference type="FunFam" id="3.30.160.60:FF:002196">
    <property type="entry name" value="zinc finger protein 850-like isoform X3"/>
    <property type="match status" value="2"/>
</dbReference>
<feature type="domain" description="C2H2-type" evidence="13">
    <location>
        <begin position="692"/>
        <end position="719"/>
    </location>
</feature>
<feature type="domain" description="C2H2-type" evidence="13">
    <location>
        <begin position="468"/>
        <end position="495"/>
    </location>
</feature>
<dbReference type="Proteomes" id="UP001190640">
    <property type="component" value="Chromosome 4"/>
</dbReference>
<feature type="domain" description="C2H2-type" evidence="13">
    <location>
        <begin position="496"/>
        <end position="523"/>
    </location>
</feature>
<dbReference type="InterPro" id="IPR003309">
    <property type="entry name" value="SCAN_dom"/>
</dbReference>
<feature type="domain" description="C2H2-type" evidence="13">
    <location>
        <begin position="776"/>
        <end position="803"/>
    </location>
</feature>
<dbReference type="Gene3D" id="1.10.4020.10">
    <property type="entry name" value="DNA breaking-rejoining enzymes"/>
    <property type="match status" value="1"/>
</dbReference>
<dbReference type="PROSITE" id="PS50157">
    <property type="entry name" value="ZINC_FINGER_C2H2_2"/>
    <property type="match status" value="12"/>
</dbReference>
<keyword evidence="8" id="KW-0238">DNA-binding</keyword>
<comment type="similarity">
    <text evidence="2">Belongs to the krueppel C2H2-type zinc-finger protein family.</text>
</comment>
<dbReference type="GeneID" id="129329368"/>
<protein>
    <submittedName>
        <fullName evidence="16">Zinc finger protein ZFP2-like isoform X1</fullName>
    </submittedName>
</protein>
<dbReference type="FunFam" id="3.30.160.60:FF:000281">
    <property type="entry name" value="Zinc finger protein 558 isoform X1"/>
    <property type="match status" value="1"/>
</dbReference>
<dbReference type="Gene3D" id="3.30.160.60">
    <property type="entry name" value="Classic Zinc Finger"/>
    <property type="match status" value="12"/>
</dbReference>
<evidence type="ECO:0000256" key="6">
    <source>
        <dbReference type="ARBA" id="ARBA00022833"/>
    </source>
</evidence>
<evidence type="ECO:0000256" key="3">
    <source>
        <dbReference type="ARBA" id="ARBA00022723"/>
    </source>
</evidence>
<evidence type="ECO:0000256" key="5">
    <source>
        <dbReference type="ARBA" id="ARBA00022771"/>
    </source>
</evidence>
<accession>A0AA97JAJ7</accession>
<reference evidence="16" key="1">
    <citation type="submission" date="2025-08" db="UniProtKB">
        <authorList>
            <consortium name="RefSeq"/>
        </authorList>
    </citation>
    <scope>IDENTIFICATION</scope>
    <source>
        <tissue evidence="16">Blood</tissue>
    </source>
</reference>
<feature type="domain" description="C2H2-type" evidence="13">
    <location>
        <begin position="664"/>
        <end position="691"/>
    </location>
</feature>
<dbReference type="InterPro" id="IPR050826">
    <property type="entry name" value="Krueppel_C2H2_ZnFinger"/>
</dbReference>
<dbReference type="FunFam" id="1.10.4020.10:FF:000001">
    <property type="entry name" value="zinc finger protein 263 isoform X1"/>
    <property type="match status" value="1"/>
</dbReference>
<sequence length="803" mass="92280">MSTIFYRNDITERSRDMKMEGQGTGRQEAPEGTAKAPQILQAGSIGEFLQRRAGDPLFQQAGNGSLSLDQWEAQWQEFLSTLEPPHSQGRIPHSPEKPSPWRDAKAFLASFEQVAEACQWLKEEWVTRLLPALSGEAEQAFNSLDVKDREDYGKVKAAILRGDAMSREKQREEFWHFCYQEAEGPRGAYRRLQETCRGWLRVENHSKEQILELLILEQLLTVLPPEIQSRVRESSPESCSQAVALAEEFLLRQQEAKKQENQVPLEVVAGGDSEAGHVPSEGERRQLLVDIEEEEKAESSLLDDVSKNEKDGGLQALMLEQSKSENLKGSFRNGDGPIMWNRSYILERRDKPIPCQGGDFQEIPVQQGRPSQKRRNKDLSAHLRIHTGKSQNESVKLEKSFHQSMNLISHQQTHSVEKLHNFSGCRENLSERDALSSRQTTDEREESNKLPVCENTCSFTSCTEGEANRCSEVGKRFRDPLSLAVHQKMYPGERRFKCSECGKSFRQAAHLQQHQVIHTGEKPYQCSECGKAFRHRMTLTVHQRTHKGERPYKCLECGKSFRQAGHLQLHHRTHTGEKPYECSECGKRFNCPSHFQQHKRIHTGEKPYQCSECGKAFRHRITLTVHERTHKGERPFKCAECGKGFRQAAHLQQHQRIHTGEKPYQCSECEKTFRHRTTLTVHQRTHKGERPFKCLECGKSFRQTAHLQQHQKIHTRKKPYQCSECGKTFCPDGILTMHQRAHKGERPFKCSECGKRSSCPSSFQKHQGFYAGERLYQCSECGKSYSQPSNLQRHQRTHMPQTT</sequence>
<keyword evidence="10" id="KW-0539">Nucleus</keyword>
<evidence type="ECO:0000256" key="10">
    <source>
        <dbReference type="ARBA" id="ARBA00023242"/>
    </source>
</evidence>
<comment type="subcellular location">
    <subcellularLocation>
        <location evidence="1">Nucleus</location>
    </subcellularLocation>
</comment>
<feature type="domain" description="C2H2-type" evidence="13">
    <location>
        <begin position="524"/>
        <end position="551"/>
    </location>
</feature>
<keyword evidence="6" id="KW-0862">Zinc</keyword>
<feature type="domain" description="SCAN box" evidence="14">
    <location>
        <begin position="171"/>
        <end position="249"/>
    </location>
</feature>
<evidence type="ECO:0000256" key="2">
    <source>
        <dbReference type="ARBA" id="ARBA00006991"/>
    </source>
</evidence>
<feature type="domain" description="C2H2-type" evidence="13">
    <location>
        <begin position="636"/>
        <end position="663"/>
    </location>
</feature>
<dbReference type="FunFam" id="3.30.160.60:FF:002343">
    <property type="entry name" value="Zinc finger protein 33A"/>
    <property type="match status" value="4"/>
</dbReference>
<dbReference type="PROSITE" id="PS50804">
    <property type="entry name" value="SCAN_BOX"/>
    <property type="match status" value="1"/>
</dbReference>
<evidence type="ECO:0000256" key="11">
    <source>
        <dbReference type="PROSITE-ProRule" id="PRU00042"/>
    </source>
</evidence>
<evidence type="ECO:0000256" key="4">
    <source>
        <dbReference type="ARBA" id="ARBA00022737"/>
    </source>
</evidence>
<dbReference type="FunFam" id="3.30.160.60:FF:000189">
    <property type="entry name" value="zinc finger protein 133 isoform X1"/>
    <property type="match status" value="1"/>
</dbReference>
<dbReference type="GO" id="GO:0008270">
    <property type="term" value="F:zinc ion binding"/>
    <property type="evidence" value="ECO:0007669"/>
    <property type="project" value="UniProtKB-KW"/>
</dbReference>
<dbReference type="InterPro" id="IPR038269">
    <property type="entry name" value="SCAN_sf"/>
</dbReference>
<dbReference type="SUPFAM" id="SSF57667">
    <property type="entry name" value="beta-beta-alpha zinc fingers"/>
    <property type="match status" value="8"/>
</dbReference>
<dbReference type="SMART" id="SM00431">
    <property type="entry name" value="SCAN"/>
    <property type="match status" value="1"/>
</dbReference>
<evidence type="ECO:0000256" key="8">
    <source>
        <dbReference type="ARBA" id="ARBA00023125"/>
    </source>
</evidence>
<evidence type="ECO:0000259" key="14">
    <source>
        <dbReference type="PROSITE" id="PS50804"/>
    </source>
</evidence>
<dbReference type="GO" id="GO:0003677">
    <property type="term" value="F:DNA binding"/>
    <property type="evidence" value="ECO:0007669"/>
    <property type="project" value="UniProtKB-KW"/>
</dbReference>
<keyword evidence="15" id="KW-1185">Reference proteome</keyword>
<dbReference type="InterPro" id="IPR036236">
    <property type="entry name" value="Znf_C2H2_sf"/>
</dbReference>
<keyword evidence="3" id="KW-0479">Metal-binding</keyword>
<proteinExistence type="inferred from homology"/>
<evidence type="ECO:0000259" key="13">
    <source>
        <dbReference type="PROSITE" id="PS50157"/>
    </source>
</evidence>
<dbReference type="SMART" id="SM00355">
    <property type="entry name" value="ZnF_C2H2"/>
    <property type="match status" value="11"/>
</dbReference>
<evidence type="ECO:0000313" key="16">
    <source>
        <dbReference type="RefSeq" id="XP_054834883.1"/>
    </source>
</evidence>
<dbReference type="FunFam" id="3.30.160.60:FF:000446">
    <property type="entry name" value="Zinc finger protein"/>
    <property type="match status" value="1"/>
</dbReference>
<feature type="domain" description="C2H2-type" evidence="13">
    <location>
        <begin position="720"/>
        <end position="747"/>
    </location>
</feature>
<dbReference type="KEGG" id="emc:129329368"/>
<evidence type="ECO:0000256" key="1">
    <source>
        <dbReference type="ARBA" id="ARBA00004123"/>
    </source>
</evidence>
<evidence type="ECO:0000256" key="7">
    <source>
        <dbReference type="ARBA" id="ARBA00023015"/>
    </source>
</evidence>
<evidence type="ECO:0000256" key="12">
    <source>
        <dbReference type="SAM" id="MobiDB-lite"/>
    </source>
</evidence>
<organism evidence="15 16">
    <name type="scientific">Eublepharis macularius</name>
    <name type="common">Leopard gecko</name>
    <name type="synonym">Cyrtodactylus macularius</name>
    <dbReference type="NCBI Taxonomy" id="481883"/>
    <lineage>
        <taxon>Eukaryota</taxon>
        <taxon>Metazoa</taxon>
        <taxon>Chordata</taxon>
        <taxon>Craniata</taxon>
        <taxon>Vertebrata</taxon>
        <taxon>Euteleostomi</taxon>
        <taxon>Lepidosauria</taxon>
        <taxon>Squamata</taxon>
        <taxon>Bifurcata</taxon>
        <taxon>Gekkota</taxon>
        <taxon>Eublepharidae</taxon>
        <taxon>Eublepharinae</taxon>
        <taxon>Eublepharis</taxon>
    </lineage>
</organism>
<keyword evidence="9" id="KW-0804">Transcription</keyword>
<dbReference type="Pfam" id="PF02023">
    <property type="entry name" value="SCAN"/>
    <property type="match status" value="1"/>
</dbReference>
<gene>
    <name evidence="16" type="primary">LOC129329368</name>
</gene>
<keyword evidence="7" id="KW-0805">Transcription regulation</keyword>
<feature type="domain" description="C2H2-type" evidence="13">
    <location>
        <begin position="608"/>
        <end position="635"/>
    </location>
</feature>
<dbReference type="SUPFAM" id="SSF47353">
    <property type="entry name" value="Retrovirus capsid dimerization domain-like"/>
    <property type="match status" value="1"/>
</dbReference>
<dbReference type="Pfam" id="PF00096">
    <property type="entry name" value="zf-C2H2"/>
    <property type="match status" value="8"/>
</dbReference>
<dbReference type="InterPro" id="IPR013087">
    <property type="entry name" value="Znf_C2H2_type"/>
</dbReference>
<dbReference type="GO" id="GO:0005634">
    <property type="term" value="C:nucleus"/>
    <property type="evidence" value="ECO:0007669"/>
    <property type="project" value="UniProtKB-SubCell"/>
</dbReference>
<name>A0AA97JAJ7_EUBMA</name>
<feature type="region of interest" description="Disordered" evidence="12">
    <location>
        <begin position="1"/>
        <end position="36"/>
    </location>
</feature>
<feature type="region of interest" description="Disordered" evidence="12">
    <location>
        <begin position="351"/>
        <end position="377"/>
    </location>
</feature>
<keyword evidence="5 11" id="KW-0863">Zinc-finger</keyword>
<feature type="domain" description="C2H2-type" evidence="13">
    <location>
        <begin position="580"/>
        <end position="607"/>
    </location>
</feature>
<dbReference type="PANTHER" id="PTHR24377">
    <property type="entry name" value="IP01015P-RELATED"/>
    <property type="match status" value="1"/>
</dbReference>
<keyword evidence="4" id="KW-0677">Repeat</keyword>
<feature type="domain" description="C2H2-type" evidence="13">
    <location>
        <begin position="552"/>
        <end position="579"/>
    </location>
</feature>
<evidence type="ECO:0000313" key="15">
    <source>
        <dbReference type="Proteomes" id="UP001190640"/>
    </source>
</evidence>